<dbReference type="Pfam" id="PF00440">
    <property type="entry name" value="TetR_N"/>
    <property type="match status" value="1"/>
</dbReference>
<reference evidence="3 4" key="1">
    <citation type="submission" date="2018-02" db="EMBL/GenBank/DDBJ databases">
        <title>Insights into the biology of acidophilic members of the Acidiferrobacteraceae family derived from comparative genomic analyses.</title>
        <authorList>
            <person name="Issotta F."/>
            <person name="Thyssen C."/>
            <person name="Mena C."/>
            <person name="Moya A."/>
            <person name="Bellenberg S."/>
            <person name="Sproer C."/>
            <person name="Covarrubias P.C."/>
            <person name="Sand W."/>
            <person name="Quatrini R."/>
            <person name="Vera M."/>
        </authorList>
    </citation>
    <scope>NUCLEOTIDE SEQUENCE [LARGE SCALE GENOMIC DNA]</scope>
    <source>
        <strain evidence="4">m-1</strain>
    </source>
</reference>
<dbReference type="PANTHER" id="PTHR30055">
    <property type="entry name" value="HTH-TYPE TRANSCRIPTIONAL REGULATOR RUTR"/>
    <property type="match status" value="1"/>
</dbReference>
<dbReference type="InterPro" id="IPR036271">
    <property type="entry name" value="Tet_transcr_reg_TetR-rel_C_sf"/>
</dbReference>
<organism evidence="3 4">
    <name type="scientific">Acidiferrobacter thiooxydans</name>
    <dbReference type="NCBI Taxonomy" id="163359"/>
    <lineage>
        <taxon>Bacteria</taxon>
        <taxon>Pseudomonadati</taxon>
        <taxon>Pseudomonadota</taxon>
        <taxon>Gammaproteobacteria</taxon>
        <taxon>Acidiferrobacterales</taxon>
        <taxon>Acidiferrobacteraceae</taxon>
        <taxon>Acidiferrobacter</taxon>
    </lineage>
</organism>
<dbReference type="EMBL" id="PSYR01000001">
    <property type="protein sequence ID" value="RCN58578.1"/>
    <property type="molecule type" value="Genomic_DNA"/>
</dbReference>
<keyword evidence="1" id="KW-0175">Coiled coil</keyword>
<accession>A0A1C2FZL0</accession>
<dbReference type="GO" id="GO:0003700">
    <property type="term" value="F:DNA-binding transcription factor activity"/>
    <property type="evidence" value="ECO:0007669"/>
    <property type="project" value="TreeGrafter"/>
</dbReference>
<dbReference type="Pfam" id="PF22276">
    <property type="entry name" value="SlmA-like_C"/>
    <property type="match status" value="1"/>
</dbReference>
<dbReference type="PANTHER" id="PTHR30055:SF183">
    <property type="entry name" value="NUCLEOID OCCLUSION FACTOR SLMA"/>
    <property type="match status" value="1"/>
</dbReference>
<dbReference type="InterPro" id="IPR054580">
    <property type="entry name" value="SlmA-like_C"/>
</dbReference>
<dbReference type="SUPFAM" id="SSF48498">
    <property type="entry name" value="Tetracyclin repressor-like, C-terminal domain"/>
    <property type="match status" value="1"/>
</dbReference>
<evidence type="ECO:0000313" key="4">
    <source>
        <dbReference type="Proteomes" id="UP000253250"/>
    </source>
</evidence>
<dbReference type="PROSITE" id="PS50977">
    <property type="entry name" value="HTH_TETR_2"/>
    <property type="match status" value="1"/>
</dbReference>
<dbReference type="SUPFAM" id="SSF46689">
    <property type="entry name" value="Homeodomain-like"/>
    <property type="match status" value="1"/>
</dbReference>
<dbReference type="OrthoDB" id="9179041at2"/>
<dbReference type="Gene3D" id="1.10.357.10">
    <property type="entry name" value="Tetracycline Repressor, domain 2"/>
    <property type="match status" value="1"/>
</dbReference>
<dbReference type="NCBIfam" id="NF007015">
    <property type="entry name" value="PRK09480.1"/>
    <property type="match status" value="1"/>
</dbReference>
<keyword evidence="2" id="KW-0238">DNA-binding</keyword>
<evidence type="ECO:0000256" key="1">
    <source>
        <dbReference type="ARBA" id="ARBA00023054"/>
    </source>
</evidence>
<evidence type="ECO:0000313" key="3">
    <source>
        <dbReference type="EMBL" id="RCN58578.1"/>
    </source>
</evidence>
<sequence>MARPRRGERRQEILETLARLLEETSGAPITTAQLASAVGVSEAALYRHFPSKARMFEALFEFIEESLFTRINRIGAEPVASSIKVGQVLHLWLAFADKNHGLANLLQGAVLAGEHERLRDRLAQLYDRLETHLRALLRDANLPSGLPAPSVCAQLLLATADGRVAQAVRTRFRISPLAEWDTQWAVLSAALFAHEPVS</sequence>
<name>A0A1C2FZL0_9GAMM</name>
<dbReference type="PRINTS" id="PR00455">
    <property type="entry name" value="HTHTETR"/>
</dbReference>
<dbReference type="InterPro" id="IPR009057">
    <property type="entry name" value="Homeodomain-like_sf"/>
</dbReference>
<proteinExistence type="predicted"/>
<comment type="caution">
    <text evidence="3">The sequence shown here is derived from an EMBL/GenBank/DDBJ whole genome shotgun (WGS) entry which is preliminary data.</text>
</comment>
<protein>
    <submittedName>
        <fullName evidence="3">Nucleoid occlusion factor SlmA</fullName>
    </submittedName>
</protein>
<dbReference type="InterPro" id="IPR001647">
    <property type="entry name" value="HTH_TetR"/>
</dbReference>
<dbReference type="AlphaFoldDB" id="A0A1C2FZL0"/>
<dbReference type="InterPro" id="IPR050109">
    <property type="entry name" value="HTH-type_TetR-like_transc_reg"/>
</dbReference>
<dbReference type="GO" id="GO:0000976">
    <property type="term" value="F:transcription cis-regulatory region binding"/>
    <property type="evidence" value="ECO:0007669"/>
    <property type="project" value="TreeGrafter"/>
</dbReference>
<keyword evidence="4" id="KW-1185">Reference proteome</keyword>
<gene>
    <name evidence="3" type="ORF">C4900_01965</name>
</gene>
<dbReference type="Proteomes" id="UP000253250">
    <property type="component" value="Unassembled WGS sequence"/>
</dbReference>
<dbReference type="RefSeq" id="WP_065971462.1">
    <property type="nucleotide sequence ID" value="NZ_CP080624.1"/>
</dbReference>
<evidence type="ECO:0000256" key="2">
    <source>
        <dbReference type="ARBA" id="ARBA00023125"/>
    </source>
</evidence>
<dbReference type="STRING" id="163359.A9R16_15155"/>